<organism evidence="11 12">
    <name type="scientific">Ectocarpus siliculosus</name>
    <name type="common">Brown alga</name>
    <name type="synonym">Conferva siliculosa</name>
    <dbReference type="NCBI Taxonomy" id="2880"/>
    <lineage>
        <taxon>Eukaryota</taxon>
        <taxon>Sar</taxon>
        <taxon>Stramenopiles</taxon>
        <taxon>Ochrophyta</taxon>
        <taxon>PX clade</taxon>
        <taxon>Phaeophyceae</taxon>
        <taxon>Ectocarpales</taxon>
        <taxon>Ectocarpaceae</taxon>
        <taxon>Ectocarpus</taxon>
    </lineage>
</organism>
<dbReference type="GO" id="GO:0016020">
    <property type="term" value="C:membrane"/>
    <property type="evidence" value="ECO:0007669"/>
    <property type="project" value="UniProtKB-SubCell"/>
</dbReference>
<keyword evidence="2" id="KW-0812">Transmembrane</keyword>
<evidence type="ECO:0000313" key="11">
    <source>
        <dbReference type="EMBL" id="CBN76628.1"/>
    </source>
</evidence>
<dbReference type="EMBL" id="FN649726">
    <property type="protein sequence ID" value="CBN76628.1"/>
    <property type="molecule type" value="Genomic_DNA"/>
</dbReference>
<dbReference type="GO" id="GO:0006511">
    <property type="term" value="P:ubiquitin-dependent protein catabolic process"/>
    <property type="evidence" value="ECO:0007669"/>
    <property type="project" value="TreeGrafter"/>
</dbReference>
<dbReference type="InterPro" id="IPR001841">
    <property type="entry name" value="Znf_RING"/>
</dbReference>
<dbReference type="AlphaFoldDB" id="D8LBB9"/>
<evidence type="ECO:0000256" key="9">
    <source>
        <dbReference type="SAM" id="MobiDB-lite"/>
    </source>
</evidence>
<dbReference type="InParanoid" id="D8LBB9"/>
<keyword evidence="5" id="KW-0862">Zinc</keyword>
<evidence type="ECO:0000256" key="1">
    <source>
        <dbReference type="ARBA" id="ARBA00004370"/>
    </source>
</evidence>
<dbReference type="GO" id="GO:0008270">
    <property type="term" value="F:zinc ion binding"/>
    <property type="evidence" value="ECO:0007669"/>
    <property type="project" value="UniProtKB-KW"/>
</dbReference>
<dbReference type="OrthoDB" id="1630758at2759"/>
<feature type="domain" description="RING-type" evidence="10">
    <location>
        <begin position="239"/>
        <end position="280"/>
    </location>
</feature>
<dbReference type="GO" id="GO:0061630">
    <property type="term" value="F:ubiquitin protein ligase activity"/>
    <property type="evidence" value="ECO:0007669"/>
    <property type="project" value="TreeGrafter"/>
</dbReference>
<evidence type="ECO:0000256" key="4">
    <source>
        <dbReference type="ARBA" id="ARBA00022771"/>
    </source>
</evidence>
<dbReference type="GO" id="GO:0005634">
    <property type="term" value="C:nucleus"/>
    <property type="evidence" value="ECO:0007669"/>
    <property type="project" value="TreeGrafter"/>
</dbReference>
<dbReference type="OMA" id="DVWPYTM"/>
<keyword evidence="12" id="KW-1185">Reference proteome</keyword>
<feature type="region of interest" description="Disordered" evidence="9">
    <location>
        <begin position="293"/>
        <end position="315"/>
    </location>
</feature>
<evidence type="ECO:0000256" key="8">
    <source>
        <dbReference type="PROSITE-ProRule" id="PRU00175"/>
    </source>
</evidence>
<dbReference type="SUPFAM" id="SSF52025">
    <property type="entry name" value="PA domain"/>
    <property type="match status" value="1"/>
</dbReference>
<reference evidence="11 12" key="1">
    <citation type="journal article" date="2010" name="Nature">
        <title>The Ectocarpus genome and the independent evolution of multicellularity in brown algae.</title>
        <authorList>
            <person name="Cock J.M."/>
            <person name="Sterck L."/>
            <person name="Rouze P."/>
            <person name="Scornet D."/>
            <person name="Allen A.E."/>
            <person name="Amoutzias G."/>
            <person name="Anthouard V."/>
            <person name="Artiguenave F."/>
            <person name="Aury J.M."/>
            <person name="Badger J.H."/>
            <person name="Beszteri B."/>
            <person name="Billiau K."/>
            <person name="Bonnet E."/>
            <person name="Bothwell J.H."/>
            <person name="Bowler C."/>
            <person name="Boyen C."/>
            <person name="Brownlee C."/>
            <person name="Carrano C.J."/>
            <person name="Charrier B."/>
            <person name="Cho G.Y."/>
            <person name="Coelho S.M."/>
            <person name="Collen J."/>
            <person name="Corre E."/>
            <person name="Da Silva C."/>
            <person name="Delage L."/>
            <person name="Delaroque N."/>
            <person name="Dittami S.M."/>
            <person name="Doulbeau S."/>
            <person name="Elias M."/>
            <person name="Farnham G."/>
            <person name="Gachon C.M."/>
            <person name="Gschloessl B."/>
            <person name="Heesch S."/>
            <person name="Jabbari K."/>
            <person name="Jubin C."/>
            <person name="Kawai H."/>
            <person name="Kimura K."/>
            <person name="Kloareg B."/>
            <person name="Kupper F.C."/>
            <person name="Lang D."/>
            <person name="Le Bail A."/>
            <person name="Leblanc C."/>
            <person name="Lerouge P."/>
            <person name="Lohr M."/>
            <person name="Lopez P.J."/>
            <person name="Martens C."/>
            <person name="Maumus F."/>
            <person name="Michel G."/>
            <person name="Miranda-Saavedra D."/>
            <person name="Morales J."/>
            <person name="Moreau H."/>
            <person name="Motomura T."/>
            <person name="Nagasato C."/>
            <person name="Napoli C.A."/>
            <person name="Nelson D.R."/>
            <person name="Nyvall-Collen P."/>
            <person name="Peters A.F."/>
            <person name="Pommier C."/>
            <person name="Potin P."/>
            <person name="Poulain J."/>
            <person name="Quesneville H."/>
            <person name="Read B."/>
            <person name="Rensing S.A."/>
            <person name="Ritter A."/>
            <person name="Rousvoal S."/>
            <person name="Samanta M."/>
            <person name="Samson G."/>
            <person name="Schroeder D.C."/>
            <person name="Segurens B."/>
            <person name="Strittmatter M."/>
            <person name="Tonon T."/>
            <person name="Tregear J.W."/>
            <person name="Valentin K."/>
            <person name="von Dassow P."/>
            <person name="Yamagishi T."/>
            <person name="Van de Peer Y."/>
            <person name="Wincker P."/>
        </authorList>
    </citation>
    <scope>NUCLEOTIDE SEQUENCE [LARGE SCALE GENOMIC DNA]</scope>
    <source>
        <strain evidence="12">Ec32 / CCAP1310/4</strain>
    </source>
</reference>
<keyword evidence="6" id="KW-1133">Transmembrane helix</keyword>
<dbReference type="PANTHER" id="PTHR45931">
    <property type="entry name" value="SI:CH211-59O9.10"/>
    <property type="match status" value="1"/>
</dbReference>
<dbReference type="SMART" id="SM00184">
    <property type="entry name" value="RING"/>
    <property type="match status" value="1"/>
</dbReference>
<dbReference type="SUPFAM" id="SSF57850">
    <property type="entry name" value="RING/U-box"/>
    <property type="match status" value="1"/>
</dbReference>
<dbReference type="InterPro" id="IPR013083">
    <property type="entry name" value="Znf_RING/FYVE/PHD"/>
</dbReference>
<accession>D8LBB9</accession>
<keyword evidence="4 8" id="KW-0863">Zinc-finger</keyword>
<dbReference type="Gene3D" id="3.50.30.30">
    <property type="match status" value="1"/>
</dbReference>
<dbReference type="STRING" id="2880.D8LBB9"/>
<dbReference type="CDD" id="cd16448">
    <property type="entry name" value="RING-H2"/>
    <property type="match status" value="1"/>
</dbReference>
<sequence>MAAPETPPPTRRAQASERVAREVLNFMAAIERGESLAVELPLPPGAVGLGGAVGTNGGGGGGRAAPALEQVVKDLPRIQVEENSWVLHQTVLRLTGGGAGSELSIEAVFAPFSPPPSEKVLGPVVLSVPPTADKDLENEADVEGSVLLMDRGVCTFASKALRANAAGAAAAVVVQTHDVWPYVMEDSKGEAEAGGGLNIPVCMVSKEKGEAIKAAVVRSAAEGKTIRAELSVSSSEKDCIVCQELYAVGNTLVRLPCGHLYHEACLLKWLKLSNTCPYCRRELPSSNEAVERARRSRQAAGGAGGEEEAWRTFFD</sequence>
<evidence type="ECO:0000256" key="5">
    <source>
        <dbReference type="ARBA" id="ARBA00022833"/>
    </source>
</evidence>
<name>D8LBB9_ECTSI</name>
<dbReference type="InterPro" id="IPR046450">
    <property type="entry name" value="PA_dom_sf"/>
</dbReference>
<evidence type="ECO:0000256" key="2">
    <source>
        <dbReference type="ARBA" id="ARBA00022692"/>
    </source>
</evidence>
<comment type="subcellular location">
    <subcellularLocation>
        <location evidence="1">Membrane</location>
    </subcellularLocation>
</comment>
<dbReference type="InterPro" id="IPR003137">
    <property type="entry name" value="PA_domain"/>
</dbReference>
<dbReference type="Gene3D" id="3.30.40.10">
    <property type="entry name" value="Zinc/RING finger domain, C3HC4 (zinc finger)"/>
    <property type="match status" value="1"/>
</dbReference>
<dbReference type="InterPro" id="IPR051834">
    <property type="entry name" value="RING_finger_E3_ligase"/>
</dbReference>
<dbReference type="Proteomes" id="UP000002630">
    <property type="component" value="Linkage Group LG01"/>
</dbReference>
<proteinExistence type="predicted"/>
<dbReference type="PROSITE" id="PS50089">
    <property type="entry name" value="ZF_RING_2"/>
    <property type="match status" value="1"/>
</dbReference>
<keyword evidence="3" id="KW-0479">Metal-binding</keyword>
<dbReference type="Pfam" id="PF13639">
    <property type="entry name" value="zf-RING_2"/>
    <property type="match status" value="1"/>
</dbReference>
<dbReference type="EMBL" id="FN647682">
    <property type="protein sequence ID" value="CBN76628.1"/>
    <property type="molecule type" value="Genomic_DNA"/>
</dbReference>
<gene>
    <name evidence="11" type="ORF">Esi_0000_0366</name>
</gene>
<keyword evidence="7" id="KW-0472">Membrane</keyword>
<dbReference type="eggNOG" id="KOG0800">
    <property type="taxonomic scope" value="Eukaryota"/>
</dbReference>
<evidence type="ECO:0000313" key="12">
    <source>
        <dbReference type="Proteomes" id="UP000002630"/>
    </source>
</evidence>
<evidence type="ECO:0000256" key="7">
    <source>
        <dbReference type="ARBA" id="ARBA00023136"/>
    </source>
</evidence>
<dbReference type="PANTHER" id="PTHR45931:SF16">
    <property type="entry name" value="RING_U-BOX SUPERFAMILY PROTEIN"/>
    <property type="match status" value="1"/>
</dbReference>
<evidence type="ECO:0000256" key="3">
    <source>
        <dbReference type="ARBA" id="ARBA00022723"/>
    </source>
</evidence>
<protein>
    <recommendedName>
        <fullName evidence="10">RING-type domain-containing protein</fullName>
    </recommendedName>
</protein>
<evidence type="ECO:0000259" key="10">
    <source>
        <dbReference type="PROSITE" id="PS50089"/>
    </source>
</evidence>
<evidence type="ECO:0000256" key="6">
    <source>
        <dbReference type="ARBA" id="ARBA00022989"/>
    </source>
</evidence>
<dbReference type="Pfam" id="PF02225">
    <property type="entry name" value="PA"/>
    <property type="match status" value="1"/>
</dbReference>